<evidence type="ECO:0000256" key="12">
    <source>
        <dbReference type="HAMAP-Rule" id="MF_00454"/>
    </source>
</evidence>
<evidence type="ECO:0000256" key="7">
    <source>
        <dbReference type="ARBA" id="ARBA00023065"/>
    </source>
</evidence>
<dbReference type="GO" id="GO:0005886">
    <property type="term" value="C:plasma membrane"/>
    <property type="evidence" value="ECO:0007669"/>
    <property type="project" value="UniProtKB-SubCell"/>
</dbReference>
<keyword evidence="2 12" id="KW-1003">Cell membrane</keyword>
<proteinExistence type="inferred from homology"/>
<dbReference type="AlphaFoldDB" id="A0A553WJL4"/>
<dbReference type="InterPro" id="IPR003691">
    <property type="entry name" value="FluC"/>
</dbReference>
<feature type="transmembrane region" description="Helical" evidence="12">
    <location>
        <begin position="34"/>
        <end position="54"/>
    </location>
</feature>
<dbReference type="OrthoDB" id="9806299at2"/>
<keyword evidence="12" id="KW-0479">Metal-binding</keyword>
<keyword evidence="5 12" id="KW-1133">Transmembrane helix</keyword>
<dbReference type="PANTHER" id="PTHR28259">
    <property type="entry name" value="FLUORIDE EXPORT PROTEIN 1-RELATED"/>
    <property type="match status" value="1"/>
</dbReference>
<dbReference type="GO" id="GO:0062054">
    <property type="term" value="F:fluoride channel activity"/>
    <property type="evidence" value="ECO:0007669"/>
    <property type="project" value="UniProtKB-UniRule"/>
</dbReference>
<sequence>MYSILLVMSGGAIGAGLRFGLSQALPYSGQGWPWSTFVANILGGLAMGILAAWVFRGDSSAEPLRLFVGVGVLGGFTTFSAFSLEMARMIEQGHTGLAAGYAVASVLLALAALFAGMTAAKAFWA</sequence>
<dbReference type="GO" id="GO:0046872">
    <property type="term" value="F:metal ion binding"/>
    <property type="evidence" value="ECO:0007669"/>
    <property type="project" value="UniProtKB-KW"/>
</dbReference>
<keyword evidence="14" id="KW-1185">Reference proteome</keyword>
<dbReference type="HAMAP" id="MF_00454">
    <property type="entry name" value="FluC"/>
    <property type="match status" value="1"/>
</dbReference>
<comment type="activity regulation">
    <text evidence="12">Na(+) is not transported, but it plays an essential structural role and its presence is essential for fluoride channel function.</text>
</comment>
<dbReference type="EMBL" id="VKKU01000001">
    <property type="protein sequence ID" value="TSB04882.1"/>
    <property type="molecule type" value="Genomic_DNA"/>
</dbReference>
<evidence type="ECO:0000256" key="2">
    <source>
        <dbReference type="ARBA" id="ARBA00022475"/>
    </source>
</evidence>
<dbReference type="PANTHER" id="PTHR28259:SF1">
    <property type="entry name" value="FLUORIDE EXPORT PROTEIN 1-RELATED"/>
    <property type="match status" value="1"/>
</dbReference>
<feature type="binding site" evidence="12">
    <location>
        <position position="77"/>
    </location>
    <ligand>
        <name>Na(+)</name>
        <dbReference type="ChEBI" id="CHEBI:29101"/>
        <note>structural</note>
    </ligand>
</feature>
<accession>A0A553WJL4</accession>
<reference evidence="13 14" key="1">
    <citation type="submission" date="2019-07" db="EMBL/GenBank/DDBJ databases">
        <authorList>
            <person name="Park M."/>
        </authorList>
    </citation>
    <scope>NUCLEOTIDE SEQUENCE [LARGE SCALE GENOMIC DNA]</scope>
    <source>
        <strain evidence="13 14">KCTC32445</strain>
    </source>
</reference>
<evidence type="ECO:0000256" key="10">
    <source>
        <dbReference type="ARBA" id="ARBA00035120"/>
    </source>
</evidence>
<comment type="catalytic activity">
    <reaction evidence="11">
        <text>fluoride(in) = fluoride(out)</text>
        <dbReference type="Rhea" id="RHEA:76159"/>
        <dbReference type="ChEBI" id="CHEBI:17051"/>
    </reaction>
    <physiologicalReaction direction="left-to-right" evidence="11">
        <dbReference type="Rhea" id="RHEA:76160"/>
    </physiologicalReaction>
</comment>
<keyword evidence="7 12" id="KW-0406">Ion transport</keyword>
<evidence type="ECO:0000256" key="5">
    <source>
        <dbReference type="ARBA" id="ARBA00022989"/>
    </source>
</evidence>
<comment type="caution">
    <text evidence="13">The sequence shown here is derived from an EMBL/GenBank/DDBJ whole genome shotgun (WGS) entry which is preliminary data.</text>
</comment>
<dbReference type="GO" id="GO:0140114">
    <property type="term" value="P:cellular detoxification of fluoride"/>
    <property type="evidence" value="ECO:0007669"/>
    <property type="project" value="UniProtKB-UniRule"/>
</dbReference>
<name>A0A553WJL4_9SPHN</name>
<gene>
    <name evidence="12" type="primary">fluC</name>
    <name evidence="12" type="synonym">crcB</name>
    <name evidence="13" type="ORF">FOM92_05655</name>
</gene>
<evidence type="ECO:0000313" key="14">
    <source>
        <dbReference type="Proteomes" id="UP000320160"/>
    </source>
</evidence>
<organism evidence="13 14">
    <name type="scientific">Sphingorhabdus contaminans</name>
    <dbReference type="NCBI Taxonomy" id="1343899"/>
    <lineage>
        <taxon>Bacteria</taxon>
        <taxon>Pseudomonadati</taxon>
        <taxon>Pseudomonadota</taxon>
        <taxon>Alphaproteobacteria</taxon>
        <taxon>Sphingomonadales</taxon>
        <taxon>Sphingomonadaceae</taxon>
        <taxon>Sphingorhabdus</taxon>
    </lineage>
</organism>
<dbReference type="Proteomes" id="UP000320160">
    <property type="component" value="Unassembled WGS sequence"/>
</dbReference>
<evidence type="ECO:0000256" key="1">
    <source>
        <dbReference type="ARBA" id="ARBA00004651"/>
    </source>
</evidence>
<evidence type="ECO:0000256" key="4">
    <source>
        <dbReference type="ARBA" id="ARBA00022692"/>
    </source>
</evidence>
<keyword evidence="12" id="KW-0813">Transport</keyword>
<keyword evidence="8 12" id="KW-0472">Membrane</keyword>
<dbReference type="RefSeq" id="WP_143775798.1">
    <property type="nucleotide sequence ID" value="NZ_VKKU01000001.1"/>
</dbReference>
<comment type="subcellular location">
    <subcellularLocation>
        <location evidence="1 12">Cell membrane</location>
        <topology evidence="1 12">Multi-pass membrane protein</topology>
    </subcellularLocation>
</comment>
<keyword evidence="9 12" id="KW-0407">Ion channel</keyword>
<feature type="transmembrane region" description="Helical" evidence="12">
    <location>
        <begin position="96"/>
        <end position="120"/>
    </location>
</feature>
<dbReference type="Pfam" id="PF02537">
    <property type="entry name" value="CRCB"/>
    <property type="match status" value="1"/>
</dbReference>
<evidence type="ECO:0000256" key="6">
    <source>
        <dbReference type="ARBA" id="ARBA00023053"/>
    </source>
</evidence>
<protein>
    <recommendedName>
        <fullName evidence="12">Fluoride-specific ion channel FluC</fullName>
    </recommendedName>
</protein>
<evidence type="ECO:0000313" key="13">
    <source>
        <dbReference type="EMBL" id="TSB04882.1"/>
    </source>
</evidence>
<evidence type="ECO:0000256" key="11">
    <source>
        <dbReference type="ARBA" id="ARBA00035585"/>
    </source>
</evidence>
<evidence type="ECO:0000256" key="3">
    <source>
        <dbReference type="ARBA" id="ARBA00022519"/>
    </source>
</evidence>
<evidence type="ECO:0000256" key="8">
    <source>
        <dbReference type="ARBA" id="ARBA00023136"/>
    </source>
</evidence>
<feature type="binding site" evidence="12">
    <location>
        <position position="74"/>
    </location>
    <ligand>
        <name>Na(+)</name>
        <dbReference type="ChEBI" id="CHEBI:29101"/>
        <note>structural</note>
    </ligand>
</feature>
<keyword evidence="6 12" id="KW-0915">Sodium</keyword>
<evidence type="ECO:0000256" key="9">
    <source>
        <dbReference type="ARBA" id="ARBA00023303"/>
    </source>
</evidence>
<keyword evidence="4 12" id="KW-0812">Transmembrane</keyword>
<comment type="similarity">
    <text evidence="10 12">Belongs to the fluoride channel Fluc/FEX (TC 1.A.43) family.</text>
</comment>
<keyword evidence="3" id="KW-0997">Cell inner membrane</keyword>
<comment type="function">
    <text evidence="12">Fluoride-specific ion channel. Important for reducing fluoride concentration in the cell, thus reducing its toxicity.</text>
</comment>
<feature type="transmembrane region" description="Helical" evidence="12">
    <location>
        <begin position="66"/>
        <end position="84"/>
    </location>
</feature>